<proteinExistence type="predicted"/>
<protein>
    <submittedName>
        <fullName evidence="1">Uncharacterized protein</fullName>
    </submittedName>
</protein>
<dbReference type="Proteomes" id="UP000277204">
    <property type="component" value="Unassembled WGS sequence"/>
</dbReference>
<gene>
    <name evidence="1" type="ORF">SMRZ_LOCUS21689</name>
</gene>
<keyword evidence="2" id="KW-1185">Reference proteome</keyword>
<name>A0A3P8CKB7_9TREM</name>
<accession>A0A3P8CKB7</accession>
<sequence>MRCGVSCNRTLMMMIISTARCSRSCSRCSGSSSSTTTTTTNITWTIFCSICIMHRYCSISGINGIE</sequence>
<dbReference type="EMBL" id="UZAI01018819">
    <property type="protein sequence ID" value="VDP40437.1"/>
    <property type="molecule type" value="Genomic_DNA"/>
</dbReference>
<dbReference type="AlphaFoldDB" id="A0A3P8CKB7"/>
<reference evidence="1 2" key="1">
    <citation type="submission" date="2018-11" db="EMBL/GenBank/DDBJ databases">
        <authorList>
            <consortium name="Pathogen Informatics"/>
        </authorList>
    </citation>
    <scope>NUCLEOTIDE SEQUENCE [LARGE SCALE GENOMIC DNA]</scope>
    <source>
        <strain evidence="1 2">Zambia</strain>
    </source>
</reference>
<organism evidence="1 2">
    <name type="scientific">Schistosoma margrebowiei</name>
    <dbReference type="NCBI Taxonomy" id="48269"/>
    <lineage>
        <taxon>Eukaryota</taxon>
        <taxon>Metazoa</taxon>
        <taxon>Spiralia</taxon>
        <taxon>Lophotrochozoa</taxon>
        <taxon>Platyhelminthes</taxon>
        <taxon>Trematoda</taxon>
        <taxon>Digenea</taxon>
        <taxon>Strigeidida</taxon>
        <taxon>Schistosomatoidea</taxon>
        <taxon>Schistosomatidae</taxon>
        <taxon>Schistosoma</taxon>
    </lineage>
</organism>
<evidence type="ECO:0000313" key="2">
    <source>
        <dbReference type="Proteomes" id="UP000277204"/>
    </source>
</evidence>
<evidence type="ECO:0000313" key="1">
    <source>
        <dbReference type="EMBL" id="VDP40437.1"/>
    </source>
</evidence>